<dbReference type="PANTHER" id="PTHR43601:SF3">
    <property type="entry name" value="THIOREDOXIN, MITOCHONDRIAL"/>
    <property type="match status" value="1"/>
</dbReference>
<evidence type="ECO:0000313" key="2">
    <source>
        <dbReference type="Proteomes" id="UP000316394"/>
    </source>
</evidence>
<dbReference type="EMBL" id="CP041676">
    <property type="protein sequence ID" value="QDR72770.1"/>
    <property type="molecule type" value="Genomic_DNA"/>
</dbReference>
<dbReference type="PANTHER" id="PTHR43601">
    <property type="entry name" value="THIOREDOXIN, MITOCHONDRIAL"/>
    <property type="match status" value="1"/>
</dbReference>
<name>A0A1C1ZBZ6_LIMRT</name>
<proteinExistence type="predicted"/>
<dbReference type="RefSeq" id="WP_020842994.1">
    <property type="nucleotide sequence ID" value="NZ_CP041676.1"/>
</dbReference>
<dbReference type="Gene3D" id="3.40.30.10">
    <property type="entry name" value="Glutaredoxin"/>
    <property type="match status" value="1"/>
</dbReference>
<accession>A0A1C1ZBZ6</accession>
<dbReference type="GO" id="GO:0045454">
    <property type="term" value="P:cell redox homeostasis"/>
    <property type="evidence" value="ECO:0007669"/>
    <property type="project" value="TreeGrafter"/>
</dbReference>
<dbReference type="CDD" id="cd02947">
    <property type="entry name" value="TRX_family"/>
    <property type="match status" value="1"/>
</dbReference>
<dbReference type="AlphaFoldDB" id="A0A1C1ZBZ6"/>
<organism evidence="1 2">
    <name type="scientific">Limosilactobacillus reuteri</name>
    <name type="common">Lactobacillus reuteri</name>
    <dbReference type="NCBI Taxonomy" id="1598"/>
    <lineage>
        <taxon>Bacteria</taxon>
        <taxon>Bacillati</taxon>
        <taxon>Bacillota</taxon>
        <taxon>Bacilli</taxon>
        <taxon>Lactobacillales</taxon>
        <taxon>Lactobacillaceae</taxon>
        <taxon>Limosilactobacillus</taxon>
    </lineage>
</organism>
<dbReference type="Pfam" id="PF00085">
    <property type="entry name" value="Thioredoxin"/>
    <property type="match status" value="1"/>
</dbReference>
<evidence type="ECO:0000313" key="1">
    <source>
        <dbReference type="EMBL" id="QDR72770.1"/>
    </source>
</evidence>
<reference evidence="1 2" key="1">
    <citation type="submission" date="2019-07" db="EMBL/GenBank/DDBJ databases">
        <title>Gastrointestinal microbiota of Peromyscus leucopus, the white-footed mouse.</title>
        <authorList>
            <person name="Milovic A."/>
            <person name="Bassam K."/>
            <person name="Barbour A.G."/>
        </authorList>
    </citation>
    <scope>NUCLEOTIDE SEQUENCE [LARGE SCALE GENOMIC DNA]</scope>
    <source>
        <strain evidence="1 2">LL7</strain>
    </source>
</reference>
<dbReference type="SUPFAM" id="SSF52833">
    <property type="entry name" value="Thioredoxin-like"/>
    <property type="match status" value="1"/>
</dbReference>
<sequence length="172" mass="19625">MNNSNFDPDRIHQRRLIINISIVAVVLILALAGWLHVSHYHRTTTDKQQALMSDTEPVVVMFYSTKCSDCKKVARTVNKNASEGQLADTLKAATGDNSKQHKVMFLEYQNKHDRQLFYKYNVTATPTFMILKQGQPQVIKNENGVPTYQYVGNTKAQIKSIYHNLQAIPLMK</sequence>
<dbReference type="InterPro" id="IPR013766">
    <property type="entry name" value="Thioredoxin_domain"/>
</dbReference>
<dbReference type="InterPro" id="IPR036249">
    <property type="entry name" value="Thioredoxin-like_sf"/>
</dbReference>
<dbReference type="Proteomes" id="UP000316394">
    <property type="component" value="Chromosome"/>
</dbReference>
<protein>
    <submittedName>
        <fullName evidence="1">Thioredoxin family protein</fullName>
    </submittedName>
</protein>
<gene>
    <name evidence="1" type="ORF">FOD75_06560</name>
</gene>